<comment type="caution">
    <text evidence="8">The sequence shown here is derived from an EMBL/GenBank/DDBJ whole genome shotgun (WGS) entry which is preliminary data.</text>
</comment>
<evidence type="ECO:0000256" key="7">
    <source>
        <dbReference type="ARBA" id="ARBA00023242"/>
    </source>
</evidence>
<keyword evidence="5" id="KW-0479">Metal-binding</keyword>
<dbReference type="GO" id="GO:0016787">
    <property type="term" value="F:hydrolase activity"/>
    <property type="evidence" value="ECO:0007669"/>
    <property type="project" value="UniProtKB-KW"/>
</dbReference>
<evidence type="ECO:0000256" key="6">
    <source>
        <dbReference type="ARBA" id="ARBA00022801"/>
    </source>
</evidence>
<evidence type="ECO:0000256" key="4">
    <source>
        <dbReference type="ARBA" id="ARBA00022722"/>
    </source>
</evidence>
<evidence type="ECO:0000313" key="9">
    <source>
        <dbReference type="Proteomes" id="UP001152795"/>
    </source>
</evidence>
<evidence type="ECO:0000256" key="1">
    <source>
        <dbReference type="ARBA" id="ARBA00001968"/>
    </source>
</evidence>
<dbReference type="EMBL" id="CACRXK020011117">
    <property type="protein sequence ID" value="CAB4020769.1"/>
    <property type="molecule type" value="Genomic_DNA"/>
</dbReference>
<name>A0A6S7IUW5_PARCT</name>
<dbReference type="Pfam" id="PF13359">
    <property type="entry name" value="DDE_Tnp_4"/>
    <property type="match status" value="1"/>
</dbReference>
<dbReference type="GO" id="GO:0005634">
    <property type="term" value="C:nucleus"/>
    <property type="evidence" value="ECO:0007669"/>
    <property type="project" value="UniProtKB-SubCell"/>
</dbReference>
<comment type="cofactor">
    <cofactor evidence="1">
        <name>a divalent metal cation</name>
        <dbReference type="ChEBI" id="CHEBI:60240"/>
    </cofactor>
</comment>
<protein>
    <submittedName>
        <fullName evidence="8">Uncharacterized protein</fullName>
    </submittedName>
</protein>
<reference evidence="8" key="1">
    <citation type="submission" date="2020-04" db="EMBL/GenBank/DDBJ databases">
        <authorList>
            <person name="Alioto T."/>
            <person name="Alioto T."/>
            <person name="Gomez Garrido J."/>
        </authorList>
    </citation>
    <scope>NUCLEOTIDE SEQUENCE</scope>
    <source>
        <strain evidence="8">A484AB</strain>
    </source>
</reference>
<evidence type="ECO:0000256" key="2">
    <source>
        <dbReference type="ARBA" id="ARBA00004123"/>
    </source>
</evidence>
<comment type="subcellular location">
    <subcellularLocation>
        <location evidence="2">Nucleus</location>
    </subcellularLocation>
</comment>
<sequence length="299" mass="33969">MGERTVSDIINETCQAIFVAMKEQFLKVPSSENDWLKVADEFYTKWNYPCCVGALDGKHIAIQQPADTGSEFFNYKHFFSVLLLALVDANYKFLYVDVGATGRAGDAGVFLDSSLKKALDTKTLRLPAPQNIEGITTKICYHIVGDDAFPLRKDIMKPYPHRSLDKPKRIFNYRLSRARRVVENAFGILANRFRVFLTTIKLHPDKVVDIILAACCNCLHNFMVEQNKNNYISVQDFEDVEHLNFTNGQWRGDPQLCGLQTNSSRNSTTNAKNQHTELTNYFLSASGSVPWQEYMCGLK</sequence>
<dbReference type="InterPro" id="IPR045249">
    <property type="entry name" value="HARBI1-like"/>
</dbReference>
<dbReference type="AlphaFoldDB" id="A0A6S7IUW5"/>
<dbReference type="GO" id="GO:0046872">
    <property type="term" value="F:metal ion binding"/>
    <property type="evidence" value="ECO:0007669"/>
    <property type="project" value="UniProtKB-KW"/>
</dbReference>
<gene>
    <name evidence="8" type="ORF">PACLA_8A050428</name>
</gene>
<dbReference type="Proteomes" id="UP001152795">
    <property type="component" value="Unassembled WGS sequence"/>
</dbReference>
<evidence type="ECO:0000256" key="3">
    <source>
        <dbReference type="ARBA" id="ARBA00006958"/>
    </source>
</evidence>
<dbReference type="OrthoDB" id="5981889at2759"/>
<dbReference type="InterPro" id="IPR027806">
    <property type="entry name" value="HARBI1_dom"/>
</dbReference>
<proteinExistence type="inferred from homology"/>
<dbReference type="GO" id="GO:0004518">
    <property type="term" value="F:nuclease activity"/>
    <property type="evidence" value="ECO:0007669"/>
    <property type="project" value="UniProtKB-KW"/>
</dbReference>
<evidence type="ECO:0000256" key="5">
    <source>
        <dbReference type="ARBA" id="ARBA00022723"/>
    </source>
</evidence>
<keyword evidence="4" id="KW-0540">Nuclease</keyword>
<dbReference type="PANTHER" id="PTHR22930:SF269">
    <property type="entry name" value="NUCLEASE HARBI1-LIKE PROTEIN"/>
    <property type="match status" value="1"/>
</dbReference>
<accession>A0A6S7IUW5</accession>
<keyword evidence="7" id="KW-0539">Nucleus</keyword>
<keyword evidence="6" id="KW-0378">Hydrolase</keyword>
<comment type="similarity">
    <text evidence="3">Belongs to the HARBI1 family.</text>
</comment>
<organism evidence="8 9">
    <name type="scientific">Paramuricea clavata</name>
    <name type="common">Red gorgonian</name>
    <name type="synonym">Violescent sea-whip</name>
    <dbReference type="NCBI Taxonomy" id="317549"/>
    <lineage>
        <taxon>Eukaryota</taxon>
        <taxon>Metazoa</taxon>
        <taxon>Cnidaria</taxon>
        <taxon>Anthozoa</taxon>
        <taxon>Octocorallia</taxon>
        <taxon>Malacalcyonacea</taxon>
        <taxon>Plexauridae</taxon>
        <taxon>Paramuricea</taxon>
    </lineage>
</organism>
<dbReference type="PANTHER" id="PTHR22930">
    <property type="match status" value="1"/>
</dbReference>
<evidence type="ECO:0000313" key="8">
    <source>
        <dbReference type="EMBL" id="CAB4020769.1"/>
    </source>
</evidence>
<keyword evidence="9" id="KW-1185">Reference proteome</keyword>